<dbReference type="PANTHER" id="PTHR13078:SF56">
    <property type="entry name" value="PEROXISOMAL MULTIFUNCTIONAL ENZYME TYPE 2"/>
    <property type="match status" value="1"/>
</dbReference>
<dbReference type="EMBL" id="FNXG01000008">
    <property type="protein sequence ID" value="SEI11921.1"/>
    <property type="molecule type" value="Genomic_DNA"/>
</dbReference>
<dbReference type="InterPro" id="IPR054357">
    <property type="entry name" value="MFE-2_N"/>
</dbReference>
<dbReference type="Proteomes" id="UP000199125">
    <property type="component" value="Unassembled WGS sequence"/>
</dbReference>
<keyword evidence="4" id="KW-1185">Reference proteome</keyword>
<accession>A0A1H6NAJ8</accession>
<dbReference type="OrthoDB" id="5522043at2"/>
<feature type="domain" description="MaoC-like" evidence="1">
    <location>
        <begin position="167"/>
        <end position="273"/>
    </location>
</feature>
<dbReference type="PANTHER" id="PTHR13078">
    <property type="entry name" value="PEROXISOMAL MULTIFUNCTIONAL ENZYME TYPE 2-RELATED"/>
    <property type="match status" value="1"/>
</dbReference>
<feature type="domain" description="Peroxisomal multifunctional enzyme type 2-like N-terminal" evidence="2">
    <location>
        <begin position="19"/>
        <end position="137"/>
    </location>
</feature>
<evidence type="ECO:0000259" key="1">
    <source>
        <dbReference type="Pfam" id="PF01575"/>
    </source>
</evidence>
<dbReference type="Gene3D" id="3.10.129.10">
    <property type="entry name" value="Hotdog Thioesterase"/>
    <property type="match status" value="1"/>
</dbReference>
<dbReference type="GO" id="GO:0004300">
    <property type="term" value="F:enoyl-CoA hydratase activity"/>
    <property type="evidence" value="ECO:0007669"/>
    <property type="project" value="TreeGrafter"/>
</dbReference>
<dbReference type="GO" id="GO:0044594">
    <property type="term" value="F:17-beta-hydroxysteroid dehydrogenase (NAD+) activity"/>
    <property type="evidence" value="ECO:0007669"/>
    <property type="project" value="TreeGrafter"/>
</dbReference>
<dbReference type="RefSeq" id="WP_090848936.1">
    <property type="nucleotide sequence ID" value="NZ_FNXG01000008.1"/>
</dbReference>
<dbReference type="GO" id="GO:0003857">
    <property type="term" value="F:(3S)-3-hydroxyacyl-CoA dehydrogenase (NAD+) activity"/>
    <property type="evidence" value="ECO:0007669"/>
    <property type="project" value="TreeGrafter"/>
</dbReference>
<dbReference type="InterPro" id="IPR029069">
    <property type="entry name" value="HotDog_dom_sf"/>
</dbReference>
<dbReference type="InterPro" id="IPR002539">
    <property type="entry name" value="MaoC-like_dom"/>
</dbReference>
<name>A0A1H6NAJ8_9RHOB</name>
<dbReference type="CDD" id="cd03448">
    <property type="entry name" value="HDE_HSD"/>
    <property type="match status" value="1"/>
</dbReference>
<sequence>MTIRYPDILDHDFPAGRQTYGPKDCILYALGTGFGRDPLDPELLRYVYERDLQVSPTFATVLGENTDWSSDPRLGLTISGLLHGEEHLTLHRPLPVLAEIRCETRFSEVFDLGADRGALLVMDRRIETRAGELLAELRRIEFARADGGFGGPAPGQGRIELPSLADMPHRAPDRQVTLDIDPATPLIYRLSGDMVAIHVDPEAARRAGFGRPILHGLSTFGFCCQAVLGVAGNYDSTRLARIGARFTAPVFGGDRLLVKLWIDGPQVRFQAEVPDRDVVVIRGGYAELNTSGATAAS</sequence>
<evidence type="ECO:0000313" key="4">
    <source>
        <dbReference type="Proteomes" id="UP000199125"/>
    </source>
</evidence>
<dbReference type="GO" id="GO:0006635">
    <property type="term" value="P:fatty acid beta-oxidation"/>
    <property type="evidence" value="ECO:0007669"/>
    <property type="project" value="TreeGrafter"/>
</dbReference>
<dbReference type="STRING" id="65735.SAMN04488075_3037"/>
<reference evidence="4" key="1">
    <citation type="submission" date="2016-10" db="EMBL/GenBank/DDBJ databases">
        <authorList>
            <person name="Varghese N."/>
            <person name="Submissions S."/>
        </authorList>
    </citation>
    <scope>NUCLEOTIDE SEQUENCE [LARGE SCALE GENOMIC DNA]</scope>
    <source>
        <strain evidence="4">DSM 11593</strain>
    </source>
</reference>
<organism evidence="3 4">
    <name type="scientific">Paracoccus alkenifer</name>
    <dbReference type="NCBI Taxonomy" id="65735"/>
    <lineage>
        <taxon>Bacteria</taxon>
        <taxon>Pseudomonadati</taxon>
        <taxon>Pseudomonadota</taxon>
        <taxon>Alphaproteobacteria</taxon>
        <taxon>Rhodobacterales</taxon>
        <taxon>Paracoccaceae</taxon>
        <taxon>Paracoccus</taxon>
    </lineage>
</organism>
<evidence type="ECO:0000259" key="2">
    <source>
        <dbReference type="Pfam" id="PF22622"/>
    </source>
</evidence>
<proteinExistence type="predicted"/>
<dbReference type="Pfam" id="PF01575">
    <property type="entry name" value="MaoC_dehydratas"/>
    <property type="match status" value="1"/>
</dbReference>
<protein>
    <submittedName>
        <fullName evidence="3">Acyl dehydratase</fullName>
    </submittedName>
</protein>
<dbReference type="Pfam" id="PF22622">
    <property type="entry name" value="MFE-2_hydrat-2_N"/>
    <property type="match status" value="1"/>
</dbReference>
<dbReference type="AlphaFoldDB" id="A0A1H6NAJ8"/>
<evidence type="ECO:0000313" key="3">
    <source>
        <dbReference type="EMBL" id="SEI11921.1"/>
    </source>
</evidence>
<gene>
    <name evidence="3" type="ORF">SAMN04488075_3037</name>
</gene>
<dbReference type="SUPFAM" id="SSF54637">
    <property type="entry name" value="Thioesterase/thiol ester dehydrase-isomerase"/>
    <property type="match status" value="2"/>
</dbReference>